<evidence type="ECO:0000313" key="3">
    <source>
        <dbReference type="Proteomes" id="UP000324832"/>
    </source>
</evidence>
<organism evidence="2 3">
    <name type="scientific">Leptidea sinapis</name>
    <dbReference type="NCBI Taxonomy" id="189913"/>
    <lineage>
        <taxon>Eukaryota</taxon>
        <taxon>Metazoa</taxon>
        <taxon>Ecdysozoa</taxon>
        <taxon>Arthropoda</taxon>
        <taxon>Hexapoda</taxon>
        <taxon>Insecta</taxon>
        <taxon>Pterygota</taxon>
        <taxon>Neoptera</taxon>
        <taxon>Endopterygota</taxon>
        <taxon>Lepidoptera</taxon>
        <taxon>Glossata</taxon>
        <taxon>Ditrysia</taxon>
        <taxon>Papilionoidea</taxon>
        <taxon>Pieridae</taxon>
        <taxon>Dismorphiinae</taxon>
        <taxon>Leptidea</taxon>
    </lineage>
</organism>
<dbReference type="Proteomes" id="UP000324832">
    <property type="component" value="Unassembled WGS sequence"/>
</dbReference>
<evidence type="ECO:0000313" key="2">
    <source>
        <dbReference type="EMBL" id="VVC89971.1"/>
    </source>
</evidence>
<sequence>MDLTKSCPSSTPETPKDEIPIPEEPKIEKQIGVSPEPIKEVETESLPVDRLTPEETKQVVPEVPEIPEIDSNKIEESKNDIVEKVPASETIIQNEDIMPVADKMADLIPEITSVPDVSTITETTMDVAVDN</sequence>
<feature type="region of interest" description="Disordered" evidence="1">
    <location>
        <begin position="1"/>
        <end position="58"/>
    </location>
</feature>
<evidence type="ECO:0000256" key="1">
    <source>
        <dbReference type="SAM" id="MobiDB-lite"/>
    </source>
</evidence>
<accession>A0A5E4PVC5</accession>
<protein>
    <submittedName>
        <fullName evidence="2">Uncharacterized protein</fullName>
    </submittedName>
</protein>
<feature type="compositionally biased region" description="Polar residues" evidence="1">
    <location>
        <begin position="1"/>
        <end position="10"/>
    </location>
</feature>
<gene>
    <name evidence="2" type="ORF">LSINAPIS_LOCUS2987</name>
</gene>
<name>A0A5E4PVC5_9NEOP</name>
<feature type="compositionally biased region" description="Basic and acidic residues" evidence="1">
    <location>
        <begin position="14"/>
        <end position="29"/>
    </location>
</feature>
<dbReference type="EMBL" id="FZQP02000670">
    <property type="protein sequence ID" value="VVC89971.1"/>
    <property type="molecule type" value="Genomic_DNA"/>
</dbReference>
<dbReference type="AlphaFoldDB" id="A0A5E4PVC5"/>
<proteinExistence type="predicted"/>
<keyword evidence="3" id="KW-1185">Reference proteome</keyword>
<reference evidence="2 3" key="1">
    <citation type="submission" date="2017-07" db="EMBL/GenBank/DDBJ databases">
        <authorList>
            <person name="Talla V."/>
            <person name="Backstrom N."/>
        </authorList>
    </citation>
    <scope>NUCLEOTIDE SEQUENCE [LARGE SCALE GENOMIC DNA]</scope>
</reference>